<evidence type="ECO:0008006" key="4">
    <source>
        <dbReference type="Google" id="ProtNLM"/>
    </source>
</evidence>
<feature type="transmembrane region" description="Helical" evidence="1">
    <location>
        <begin position="21"/>
        <end position="36"/>
    </location>
</feature>
<keyword evidence="1" id="KW-1133">Transmembrane helix</keyword>
<evidence type="ECO:0000313" key="3">
    <source>
        <dbReference type="Proteomes" id="UP001596417"/>
    </source>
</evidence>
<keyword evidence="1" id="KW-0472">Membrane</keyword>
<dbReference type="InterPro" id="IPR058324">
    <property type="entry name" value="DUF8011"/>
</dbReference>
<protein>
    <recommendedName>
        <fullName evidence="4">SxtJ</fullName>
    </recommendedName>
</protein>
<keyword evidence="3" id="KW-1185">Reference proteome</keyword>
<keyword evidence="1" id="KW-0812">Transmembrane</keyword>
<dbReference type="EMBL" id="JBHTAX010000001">
    <property type="protein sequence ID" value="MFC7190424.1"/>
    <property type="molecule type" value="Genomic_DNA"/>
</dbReference>
<organism evidence="2 3">
    <name type="scientific">Halocatena marina</name>
    <dbReference type="NCBI Taxonomy" id="2934937"/>
    <lineage>
        <taxon>Archaea</taxon>
        <taxon>Methanobacteriati</taxon>
        <taxon>Methanobacteriota</taxon>
        <taxon>Stenosarchaea group</taxon>
        <taxon>Halobacteria</taxon>
        <taxon>Halobacteriales</taxon>
        <taxon>Natronomonadaceae</taxon>
        <taxon>Halocatena</taxon>
    </lineage>
</organism>
<feature type="transmembrane region" description="Helical" evidence="1">
    <location>
        <begin position="42"/>
        <end position="59"/>
    </location>
</feature>
<proteinExistence type="predicted"/>
<sequence>MDFSKYQRSLFKKPWKKMAERAFFGFSVLCTVYFLRNGNGQLALLAGGGLICISLSQLLHKERHEASTVLWLAGLVLYVCLLLFTNVVFPEILFIFDGV</sequence>
<evidence type="ECO:0000313" key="2">
    <source>
        <dbReference type="EMBL" id="MFC7190424.1"/>
    </source>
</evidence>
<feature type="transmembrane region" description="Helical" evidence="1">
    <location>
        <begin position="71"/>
        <end position="96"/>
    </location>
</feature>
<evidence type="ECO:0000256" key="1">
    <source>
        <dbReference type="SAM" id="Phobius"/>
    </source>
</evidence>
<name>A0ABD5YM28_9EURY</name>
<reference evidence="2 3" key="1">
    <citation type="journal article" date="2019" name="Int. J. Syst. Evol. Microbiol.">
        <title>The Global Catalogue of Microorganisms (GCM) 10K type strain sequencing project: providing services to taxonomists for standard genome sequencing and annotation.</title>
        <authorList>
            <consortium name="The Broad Institute Genomics Platform"/>
            <consortium name="The Broad Institute Genome Sequencing Center for Infectious Disease"/>
            <person name="Wu L."/>
            <person name="Ma J."/>
        </authorList>
    </citation>
    <scope>NUCLEOTIDE SEQUENCE [LARGE SCALE GENOMIC DNA]</scope>
    <source>
        <strain evidence="2 3">RDMS1</strain>
    </source>
</reference>
<comment type="caution">
    <text evidence="2">The sequence shown here is derived from an EMBL/GenBank/DDBJ whole genome shotgun (WGS) entry which is preliminary data.</text>
</comment>
<dbReference type="Pfam" id="PF26041">
    <property type="entry name" value="DUF8011"/>
    <property type="match status" value="1"/>
</dbReference>
<dbReference type="AlphaFoldDB" id="A0ABD5YM28"/>
<dbReference type="GeneID" id="76200029"/>
<accession>A0ABD5YM28</accession>
<dbReference type="RefSeq" id="WP_248907246.1">
    <property type="nucleotide sequence ID" value="NZ_CP109979.1"/>
</dbReference>
<gene>
    <name evidence="2" type="ORF">ACFQL7_11550</name>
</gene>
<dbReference type="Proteomes" id="UP001596417">
    <property type="component" value="Unassembled WGS sequence"/>
</dbReference>